<dbReference type="Proteomes" id="UP000480804">
    <property type="component" value="Unassembled WGS sequence"/>
</dbReference>
<evidence type="ECO:0000313" key="3">
    <source>
        <dbReference type="Proteomes" id="UP000480804"/>
    </source>
</evidence>
<gene>
    <name evidence="2" type="ORF">Sgou_51930</name>
</gene>
<sequence length="114" mass="11665">MEAERPSTSPDGALSLVKNFTNFPERASATPPGRPSQSARDLPGEAQTDSAEPGLKGRAPGRPRRCAPRPGRSAQGGGPARRTPRGAADGGSPRVDAVRRPARAGEVEAVDGGS</sequence>
<keyword evidence="3" id="KW-1185">Reference proteome</keyword>
<dbReference type="EMBL" id="BLLO01000026">
    <property type="protein sequence ID" value="GFH80523.1"/>
    <property type="molecule type" value="Genomic_DNA"/>
</dbReference>
<feature type="compositionally biased region" description="Basic and acidic residues" evidence="1">
    <location>
        <begin position="96"/>
        <end position="106"/>
    </location>
</feature>
<reference evidence="2 3" key="1">
    <citation type="submission" date="2020-02" db="EMBL/GenBank/DDBJ databases">
        <title>Whole genome shotgun sequence of Streptomyces gougerotii NBRC 13043.</title>
        <authorList>
            <person name="Ichikawa N."/>
            <person name="Komaki H."/>
            <person name="Tamura T."/>
        </authorList>
    </citation>
    <scope>NUCLEOTIDE SEQUENCE [LARGE SCALE GENOMIC DNA]</scope>
    <source>
        <strain evidence="2 3">NBRC 13043</strain>
    </source>
</reference>
<organism evidence="2 3">
    <name type="scientific">Streptomyces gougerotii</name>
    <dbReference type="NCBI Taxonomy" id="53448"/>
    <lineage>
        <taxon>Bacteria</taxon>
        <taxon>Bacillati</taxon>
        <taxon>Actinomycetota</taxon>
        <taxon>Actinomycetes</taxon>
        <taxon>Kitasatosporales</taxon>
        <taxon>Streptomycetaceae</taxon>
        <taxon>Streptomyces</taxon>
        <taxon>Streptomyces diastaticus group</taxon>
    </lineage>
</organism>
<evidence type="ECO:0000313" key="2">
    <source>
        <dbReference type="EMBL" id="GFH80523.1"/>
    </source>
</evidence>
<proteinExistence type="predicted"/>
<feature type="region of interest" description="Disordered" evidence="1">
    <location>
        <begin position="1"/>
        <end position="114"/>
    </location>
</feature>
<comment type="caution">
    <text evidence="2">The sequence shown here is derived from an EMBL/GenBank/DDBJ whole genome shotgun (WGS) entry which is preliminary data.</text>
</comment>
<accession>A0ABQ1DDE1</accession>
<feature type="compositionally biased region" description="Polar residues" evidence="1">
    <location>
        <begin position="1"/>
        <end position="10"/>
    </location>
</feature>
<feature type="compositionally biased region" description="Low complexity" evidence="1">
    <location>
        <begin position="85"/>
        <end position="95"/>
    </location>
</feature>
<protein>
    <submittedName>
        <fullName evidence="2">Uncharacterized protein</fullName>
    </submittedName>
</protein>
<evidence type="ECO:0000256" key="1">
    <source>
        <dbReference type="SAM" id="MobiDB-lite"/>
    </source>
</evidence>
<name>A0ABQ1DDE1_9ACTN</name>